<dbReference type="InterPro" id="IPR014014">
    <property type="entry name" value="RNA_helicase_DEAD_Q_motif"/>
</dbReference>
<dbReference type="SMART" id="SM00490">
    <property type="entry name" value="HELICc"/>
    <property type="match status" value="1"/>
</dbReference>
<organism evidence="12 13">
    <name type="scientific">Polyplax serrata</name>
    <name type="common">Common mouse louse</name>
    <dbReference type="NCBI Taxonomy" id="468196"/>
    <lineage>
        <taxon>Eukaryota</taxon>
        <taxon>Metazoa</taxon>
        <taxon>Ecdysozoa</taxon>
        <taxon>Arthropoda</taxon>
        <taxon>Hexapoda</taxon>
        <taxon>Insecta</taxon>
        <taxon>Pterygota</taxon>
        <taxon>Neoptera</taxon>
        <taxon>Paraneoptera</taxon>
        <taxon>Psocodea</taxon>
        <taxon>Troctomorpha</taxon>
        <taxon>Phthiraptera</taxon>
        <taxon>Anoplura</taxon>
        <taxon>Polyplacidae</taxon>
        <taxon>Polyplax</taxon>
    </lineage>
</organism>
<dbReference type="Pfam" id="PF00271">
    <property type="entry name" value="Helicase_C"/>
    <property type="match status" value="1"/>
</dbReference>
<dbReference type="InterPro" id="IPR050079">
    <property type="entry name" value="DEAD_box_RNA_helicase"/>
</dbReference>
<dbReference type="SMART" id="SM00487">
    <property type="entry name" value="DEXDc"/>
    <property type="match status" value="1"/>
</dbReference>
<proteinExistence type="inferred from homology"/>
<evidence type="ECO:0000256" key="4">
    <source>
        <dbReference type="ARBA" id="ARBA00022806"/>
    </source>
</evidence>
<dbReference type="CDD" id="cd17955">
    <property type="entry name" value="DEADc_DDX49"/>
    <property type="match status" value="1"/>
</dbReference>
<dbReference type="SUPFAM" id="SSF52540">
    <property type="entry name" value="P-loop containing nucleoside triphosphate hydrolases"/>
    <property type="match status" value="2"/>
</dbReference>
<evidence type="ECO:0000259" key="11">
    <source>
        <dbReference type="PROSITE" id="PS51195"/>
    </source>
</evidence>
<accession>A0ABR1B804</accession>
<dbReference type="PROSITE" id="PS51194">
    <property type="entry name" value="HELICASE_CTER"/>
    <property type="match status" value="1"/>
</dbReference>
<evidence type="ECO:0000256" key="5">
    <source>
        <dbReference type="ARBA" id="ARBA00022840"/>
    </source>
</evidence>
<keyword evidence="3 7" id="KW-0378">Hydrolase</keyword>
<keyword evidence="13" id="KW-1185">Reference proteome</keyword>
<feature type="domain" description="Helicase ATP-binding" evidence="9">
    <location>
        <begin position="34"/>
        <end position="205"/>
    </location>
</feature>
<reference evidence="12 13" key="1">
    <citation type="submission" date="2023-09" db="EMBL/GenBank/DDBJ databases">
        <title>Genomes of two closely related lineages of the louse Polyplax serrata with different host specificities.</title>
        <authorList>
            <person name="Martinu J."/>
            <person name="Tarabai H."/>
            <person name="Stefka J."/>
            <person name="Hypsa V."/>
        </authorList>
    </citation>
    <scope>NUCLEOTIDE SEQUENCE [LARGE SCALE GENOMIC DNA]</scope>
    <source>
        <strain evidence="12">98ZLc_SE</strain>
    </source>
</reference>
<dbReference type="PANTHER" id="PTHR47959">
    <property type="entry name" value="ATP-DEPENDENT RNA HELICASE RHLE-RELATED"/>
    <property type="match status" value="1"/>
</dbReference>
<dbReference type="PROSITE" id="PS00039">
    <property type="entry name" value="DEAD_ATP_HELICASE"/>
    <property type="match status" value="1"/>
</dbReference>
<gene>
    <name evidence="12" type="ORF">RUM44_007584</name>
</gene>
<keyword evidence="2 7" id="KW-0547">Nucleotide-binding</keyword>
<dbReference type="Pfam" id="PF00270">
    <property type="entry name" value="DEAD"/>
    <property type="match status" value="1"/>
</dbReference>
<keyword evidence="4 7" id="KW-0347">Helicase</keyword>
<evidence type="ECO:0000259" key="10">
    <source>
        <dbReference type="PROSITE" id="PS51194"/>
    </source>
</evidence>
<dbReference type="CDD" id="cd18787">
    <property type="entry name" value="SF2_C_DEAD"/>
    <property type="match status" value="1"/>
</dbReference>
<dbReference type="PROSITE" id="PS51195">
    <property type="entry name" value="Q_MOTIF"/>
    <property type="match status" value="1"/>
</dbReference>
<protein>
    <recommendedName>
        <fullName evidence="1">RNA helicase</fullName>
        <ecNumber evidence="1">3.6.4.13</ecNumber>
    </recommendedName>
</protein>
<dbReference type="InterPro" id="IPR011545">
    <property type="entry name" value="DEAD/DEAH_box_helicase_dom"/>
</dbReference>
<dbReference type="PROSITE" id="PS51192">
    <property type="entry name" value="HELICASE_ATP_BIND_1"/>
    <property type="match status" value="1"/>
</dbReference>
<keyword evidence="5 7" id="KW-0067">ATP-binding</keyword>
<evidence type="ECO:0000259" key="9">
    <source>
        <dbReference type="PROSITE" id="PS51192"/>
    </source>
</evidence>
<dbReference type="EMBL" id="JAWJWF010000002">
    <property type="protein sequence ID" value="KAK6637170.1"/>
    <property type="molecule type" value="Genomic_DNA"/>
</dbReference>
<dbReference type="InterPro" id="IPR014001">
    <property type="entry name" value="Helicase_ATP-bd"/>
</dbReference>
<feature type="region of interest" description="Disordered" evidence="8">
    <location>
        <begin position="431"/>
        <end position="454"/>
    </location>
</feature>
<dbReference type="EC" id="3.6.4.13" evidence="1"/>
<name>A0ABR1B804_POLSC</name>
<evidence type="ECO:0000256" key="6">
    <source>
        <dbReference type="PROSITE-ProRule" id="PRU00552"/>
    </source>
</evidence>
<dbReference type="Gene3D" id="3.40.50.300">
    <property type="entry name" value="P-loop containing nucleotide triphosphate hydrolases"/>
    <property type="match status" value="2"/>
</dbReference>
<comment type="similarity">
    <text evidence="7">Belongs to the DEAD box helicase family.</text>
</comment>
<feature type="domain" description="DEAD-box RNA helicase Q" evidence="11">
    <location>
        <begin position="3"/>
        <end position="31"/>
    </location>
</feature>
<feature type="domain" description="Helicase C-terminal" evidence="10">
    <location>
        <begin position="232"/>
        <end position="392"/>
    </location>
</feature>
<evidence type="ECO:0000313" key="13">
    <source>
        <dbReference type="Proteomes" id="UP001359485"/>
    </source>
</evidence>
<dbReference type="InterPro" id="IPR027417">
    <property type="entry name" value="P-loop_NTPase"/>
</dbReference>
<evidence type="ECO:0000256" key="7">
    <source>
        <dbReference type="RuleBase" id="RU000492"/>
    </source>
</evidence>
<comment type="caution">
    <text evidence="12">The sequence shown here is derived from an EMBL/GenBank/DDBJ whole genome shotgun (WGS) entry which is preliminary data.</text>
</comment>
<evidence type="ECO:0000256" key="2">
    <source>
        <dbReference type="ARBA" id="ARBA00022741"/>
    </source>
</evidence>
<dbReference type="InterPro" id="IPR000629">
    <property type="entry name" value="RNA-helicase_DEAD-box_CS"/>
</dbReference>
<evidence type="ECO:0000256" key="3">
    <source>
        <dbReference type="ARBA" id="ARBA00022801"/>
    </source>
</evidence>
<dbReference type="Proteomes" id="UP001359485">
    <property type="component" value="Unassembled WGS sequence"/>
</dbReference>
<feature type="short sequence motif" description="Q motif" evidence="6">
    <location>
        <begin position="3"/>
        <end position="31"/>
    </location>
</feature>
<sequence length="454" mass="50901">MGESFSELKLSKWLVRECETYGVTQPTPIQSKCIPEILNGMDCIGCAKTGSGKTLAFALPILEKLSEEPYGIFALVLTPTRELAFQIGEQFRAYGKTINIKLTVICGGMDMVSQGQELSKKPHIVVSTPGRLADHLESCDTFSLKKIKFLVLDEADRLLSGQFDEQIKIIFKTLPSKKQTLLFSATMTNTLEEVRHITSNKVFLFIDPSDVGTVDNLQQFYVLCPNHVKDGYLVELIHLCKQGNEDGNIIVFTDSCRNCQLLSMTLNDVGFENMAIHAMMKQKERFAALSRFKSNIVKILIATDVASRGQNFRIVDTAACLDIPNVEVVINHSIPAVPKDYIHRVGRTARAGRAGTSISLVTPSDIGLIHAIEKTINTKLKEYTSVNDKEVIKILTQVKVTKREAEMKLCEDGFYERKVINKRKKMILEGKDPDEEHVKSKKLKLRCRKNETAK</sequence>
<evidence type="ECO:0000313" key="12">
    <source>
        <dbReference type="EMBL" id="KAK6637170.1"/>
    </source>
</evidence>
<dbReference type="PANTHER" id="PTHR47959:SF24">
    <property type="entry name" value="ATP-DEPENDENT RNA HELICASE"/>
    <property type="match status" value="1"/>
</dbReference>
<evidence type="ECO:0000256" key="8">
    <source>
        <dbReference type="SAM" id="MobiDB-lite"/>
    </source>
</evidence>
<dbReference type="InterPro" id="IPR001650">
    <property type="entry name" value="Helicase_C-like"/>
</dbReference>
<evidence type="ECO:0000256" key="1">
    <source>
        <dbReference type="ARBA" id="ARBA00012552"/>
    </source>
</evidence>